<proteinExistence type="predicted"/>
<evidence type="ECO:0000313" key="3">
    <source>
        <dbReference type="Proteomes" id="UP001501490"/>
    </source>
</evidence>
<dbReference type="EMBL" id="BAABAB010000017">
    <property type="protein sequence ID" value="GAA3622525.1"/>
    <property type="molecule type" value="Genomic_DNA"/>
</dbReference>
<comment type="caution">
    <text evidence="2">The sequence shown here is derived from an EMBL/GenBank/DDBJ whole genome shotgun (WGS) entry which is preliminary data.</text>
</comment>
<name>A0ABP6ZYQ6_9ACTN</name>
<reference evidence="3" key="1">
    <citation type="journal article" date="2019" name="Int. J. Syst. Evol. Microbiol.">
        <title>The Global Catalogue of Microorganisms (GCM) 10K type strain sequencing project: providing services to taxonomists for standard genome sequencing and annotation.</title>
        <authorList>
            <consortium name="The Broad Institute Genomics Platform"/>
            <consortium name="The Broad Institute Genome Sequencing Center for Infectious Disease"/>
            <person name="Wu L."/>
            <person name="Ma J."/>
        </authorList>
    </citation>
    <scope>NUCLEOTIDE SEQUENCE [LARGE SCALE GENOMIC DNA]</scope>
    <source>
        <strain evidence="3">JCM 16929</strain>
    </source>
</reference>
<protein>
    <submittedName>
        <fullName evidence="2">Uncharacterized protein</fullName>
    </submittedName>
</protein>
<dbReference type="RefSeq" id="WP_344805152.1">
    <property type="nucleotide sequence ID" value="NZ_BAABAB010000017.1"/>
</dbReference>
<feature type="region of interest" description="Disordered" evidence="1">
    <location>
        <begin position="94"/>
        <end position="118"/>
    </location>
</feature>
<sequence>MSRAEEAARRAELAANAQRGEAAKAQVLIDQFVADARSAGLIPEPLQATLFDGATVKTDKSGWYVRRNKSLAVGEDGSFFVLTVPGGWKERLRGVRLQPSPPPLEIGKGGRDGESGPLADFLRWTLERKGRVD</sequence>
<organism evidence="2 3">
    <name type="scientific">Microlunatus ginsengisoli</name>
    <dbReference type="NCBI Taxonomy" id="363863"/>
    <lineage>
        <taxon>Bacteria</taxon>
        <taxon>Bacillati</taxon>
        <taxon>Actinomycetota</taxon>
        <taxon>Actinomycetes</taxon>
        <taxon>Propionibacteriales</taxon>
        <taxon>Propionibacteriaceae</taxon>
        <taxon>Microlunatus</taxon>
    </lineage>
</organism>
<gene>
    <name evidence="2" type="ORF">GCM10022236_26140</name>
</gene>
<accession>A0ABP6ZYQ6</accession>
<evidence type="ECO:0000256" key="1">
    <source>
        <dbReference type="SAM" id="MobiDB-lite"/>
    </source>
</evidence>
<evidence type="ECO:0000313" key="2">
    <source>
        <dbReference type="EMBL" id="GAA3622525.1"/>
    </source>
</evidence>
<keyword evidence="3" id="KW-1185">Reference proteome</keyword>
<dbReference type="Proteomes" id="UP001501490">
    <property type="component" value="Unassembled WGS sequence"/>
</dbReference>